<dbReference type="CDD" id="cd00102">
    <property type="entry name" value="IPT"/>
    <property type="match status" value="1"/>
</dbReference>
<dbReference type="eggNOG" id="KOG0520">
    <property type="taxonomic scope" value="Eukaryota"/>
</dbReference>
<organism evidence="10 11">
    <name type="scientific">Caenorhabditis tropicalis</name>
    <dbReference type="NCBI Taxonomy" id="1561998"/>
    <lineage>
        <taxon>Eukaryota</taxon>
        <taxon>Metazoa</taxon>
        <taxon>Ecdysozoa</taxon>
        <taxon>Nematoda</taxon>
        <taxon>Chromadorea</taxon>
        <taxon>Rhabditida</taxon>
        <taxon>Rhabditina</taxon>
        <taxon>Rhabditomorpha</taxon>
        <taxon>Rhabditoidea</taxon>
        <taxon>Rhabditidae</taxon>
        <taxon>Peloderinae</taxon>
        <taxon>Caenorhabditis</taxon>
    </lineage>
</organism>
<keyword evidence="6" id="KW-0539">Nucleus</keyword>
<evidence type="ECO:0000256" key="6">
    <source>
        <dbReference type="ARBA" id="ARBA00023242"/>
    </source>
</evidence>
<keyword evidence="5" id="KW-0804">Transcription</keyword>
<dbReference type="Pfam" id="PF01833">
    <property type="entry name" value="TIG"/>
    <property type="match status" value="1"/>
</dbReference>
<evidence type="ECO:0000256" key="2">
    <source>
        <dbReference type="ARBA" id="ARBA00008267"/>
    </source>
</evidence>
<dbReference type="Gene3D" id="2.60.40.10">
    <property type="entry name" value="Immunoglobulins"/>
    <property type="match status" value="1"/>
</dbReference>
<dbReference type="GO" id="GO:0006357">
    <property type="term" value="P:regulation of transcription by RNA polymerase II"/>
    <property type="evidence" value="ECO:0007669"/>
    <property type="project" value="TreeGrafter"/>
</dbReference>
<evidence type="ECO:0000256" key="4">
    <source>
        <dbReference type="ARBA" id="ARBA00023159"/>
    </source>
</evidence>
<evidence type="ECO:0000313" key="10">
    <source>
        <dbReference type="Proteomes" id="UP000095282"/>
    </source>
</evidence>
<dbReference type="InterPro" id="IPR005559">
    <property type="entry name" value="CG-1_dom"/>
</dbReference>
<dbReference type="PROSITE" id="PS51437">
    <property type="entry name" value="CG_1"/>
    <property type="match status" value="1"/>
</dbReference>
<name>A0A1I7V1D5_9PELO</name>
<dbReference type="AlphaFoldDB" id="A0A1I7V1D5"/>
<reference evidence="11" key="1">
    <citation type="submission" date="2016-11" db="UniProtKB">
        <authorList>
            <consortium name="WormBaseParasite"/>
        </authorList>
    </citation>
    <scope>IDENTIFICATION</scope>
</reference>
<evidence type="ECO:0000256" key="5">
    <source>
        <dbReference type="ARBA" id="ARBA00023163"/>
    </source>
</evidence>
<dbReference type="PANTHER" id="PTHR23335:SF1">
    <property type="entry name" value="CALMODULIN-BINDING TRANSCRIPTION ACTIVATOR, ISOFORM F"/>
    <property type="match status" value="1"/>
</dbReference>
<evidence type="ECO:0000313" key="11">
    <source>
        <dbReference type="WBParaSite" id="Csp11.Scaffold630.g21430.t1"/>
    </source>
</evidence>
<dbReference type="Proteomes" id="UP000095282">
    <property type="component" value="Unplaced"/>
</dbReference>
<feature type="compositionally biased region" description="Polar residues" evidence="8">
    <location>
        <begin position="287"/>
        <end position="298"/>
    </location>
</feature>
<protein>
    <submittedName>
        <fullName evidence="11">CG-1 domain-containing protein</fullName>
    </submittedName>
</protein>
<comment type="similarity">
    <text evidence="2">Belongs to the CAMTA family.</text>
</comment>
<dbReference type="InterPro" id="IPR002909">
    <property type="entry name" value="IPT_dom"/>
</dbReference>
<dbReference type="GO" id="GO:0003690">
    <property type="term" value="F:double-stranded DNA binding"/>
    <property type="evidence" value="ECO:0007669"/>
    <property type="project" value="TreeGrafter"/>
</dbReference>
<evidence type="ECO:0000256" key="1">
    <source>
        <dbReference type="ARBA" id="ARBA00004123"/>
    </source>
</evidence>
<dbReference type="InterPro" id="IPR014756">
    <property type="entry name" value="Ig_E-set"/>
</dbReference>
<keyword evidence="4" id="KW-0010">Activator</keyword>
<feature type="domain" description="CG-1" evidence="9">
    <location>
        <begin position="32"/>
        <end position="160"/>
    </location>
</feature>
<evidence type="ECO:0000256" key="7">
    <source>
        <dbReference type="ARBA" id="ARBA00029480"/>
    </source>
</evidence>
<comment type="subcellular location">
    <subcellularLocation>
        <location evidence="1">Nucleus</location>
    </subcellularLocation>
</comment>
<feature type="region of interest" description="Disordered" evidence="8">
    <location>
        <begin position="287"/>
        <end position="307"/>
    </location>
</feature>
<dbReference type="SUPFAM" id="SSF81296">
    <property type="entry name" value="E set domains"/>
    <property type="match status" value="1"/>
</dbReference>
<dbReference type="GO" id="GO:0005634">
    <property type="term" value="C:nucleus"/>
    <property type="evidence" value="ECO:0007669"/>
    <property type="project" value="UniProtKB-SubCell"/>
</dbReference>
<evidence type="ECO:0000256" key="8">
    <source>
        <dbReference type="SAM" id="MobiDB-lite"/>
    </source>
</evidence>
<dbReference type="Pfam" id="PF03859">
    <property type="entry name" value="CG-1"/>
    <property type="match status" value="1"/>
</dbReference>
<evidence type="ECO:0000259" key="9">
    <source>
        <dbReference type="PROSITE" id="PS51437"/>
    </source>
</evidence>
<keyword evidence="3" id="KW-0040">ANK repeat</keyword>
<dbReference type="WBParaSite" id="Csp11.Scaffold630.g21430.t1">
    <property type="protein sequence ID" value="Csp11.Scaffold630.g21430.t1"/>
    <property type="gene ID" value="Csp11.Scaffold630.g21430"/>
</dbReference>
<proteinExistence type="inferred from homology"/>
<dbReference type="PANTHER" id="PTHR23335">
    <property type="entry name" value="CALMODULIN-BINDING TRANSCRIPTION ACTIVATOR CAMTA"/>
    <property type="match status" value="1"/>
</dbReference>
<comment type="subunit">
    <text evidence="7">May interact with calmodulin.</text>
</comment>
<dbReference type="InterPro" id="IPR013783">
    <property type="entry name" value="Ig-like_fold"/>
</dbReference>
<accession>A0A1I7V1D5</accession>
<sequence>MQQPPPQTDEFPRIQLISTTDPHRLRPGAPAAIEYFPPYKNEWNTKADILSIILAANADSRSSVIKTESSPRPCSGAQFIYPRLDGSWFKNDGYIWRKRNNGRNIREDHLKLKVQGQTQVIEAKHVHSAIVPTFHRRVYFIPESSHVLVHYLNEKNDYKMADRAEEIAKCMINNNVFIPLQQLHEQLSPIFYQHTDQLVLEVNEHLRVKGVNLPTSPLPEPAPRELERRNSCSSAFRKGLSSAALRRQPSANSEIDANHIGTMLKRYGCNGNSSTVSPIFHSIQSHHPNHQAMESRSPSGDDDYQQMSVKSSTNVSTPASAFAEKMKIRSPPTAISEMTPTSCSLKGGQKLMIVGAYYKKVHDYKISFGRGKLVPATMIHPGVLSCIIPGSSRPETVQVRVFSNGQAVSTTADFTYEPPEHFQRDTDDKLMQIFEKIRIMACAFNAYSSIEATDVVKFFTNNNKTRTSITFVLVWKKRTSIFSPKNVFRQFRDHFSSSSPVCPSELANELEIISEEMRTSRGKLLLETAEAMTRTRKSHGICCRVTPSRGLAQ</sequence>
<dbReference type="STRING" id="1561998.A0A1I7V1D5"/>
<dbReference type="GO" id="GO:0003712">
    <property type="term" value="F:transcription coregulator activity"/>
    <property type="evidence" value="ECO:0007669"/>
    <property type="project" value="TreeGrafter"/>
</dbReference>
<dbReference type="SMART" id="SM01076">
    <property type="entry name" value="CG-1"/>
    <property type="match status" value="1"/>
</dbReference>
<evidence type="ECO:0000256" key="3">
    <source>
        <dbReference type="ARBA" id="ARBA00023043"/>
    </source>
</evidence>
<keyword evidence="10" id="KW-1185">Reference proteome</keyword>